<reference evidence="2" key="2">
    <citation type="submission" date="2023-04" db="EMBL/GenBank/DDBJ databases">
        <authorList>
            <person name="Bu L."/>
            <person name="Lu L."/>
            <person name="Laidemitt M.R."/>
            <person name="Zhang S.M."/>
            <person name="Mutuku M."/>
            <person name="Mkoji G."/>
            <person name="Steinauer M."/>
            <person name="Loker E.S."/>
        </authorList>
    </citation>
    <scope>NUCLEOTIDE SEQUENCE</scope>
    <source>
        <strain evidence="2">KasaAsao</strain>
        <tissue evidence="2">Whole Snail</tissue>
    </source>
</reference>
<name>A0AAD8APA9_BIOPF</name>
<dbReference type="AlphaFoldDB" id="A0AAD8APA9"/>
<protein>
    <submittedName>
        <fullName evidence="2">Uncharacterized protein</fullName>
    </submittedName>
</protein>
<feature type="non-terminal residue" evidence="2">
    <location>
        <position position="1"/>
    </location>
</feature>
<reference evidence="2" key="1">
    <citation type="journal article" date="2023" name="PLoS Negl. Trop. Dis.">
        <title>A genome sequence for Biomphalaria pfeifferi, the major vector snail for the human-infecting parasite Schistosoma mansoni.</title>
        <authorList>
            <person name="Bu L."/>
            <person name="Lu L."/>
            <person name="Laidemitt M.R."/>
            <person name="Zhang S.M."/>
            <person name="Mutuku M."/>
            <person name="Mkoji G."/>
            <person name="Steinauer M."/>
            <person name="Loker E.S."/>
        </authorList>
    </citation>
    <scope>NUCLEOTIDE SEQUENCE</scope>
    <source>
        <strain evidence="2">KasaAsao</strain>
    </source>
</reference>
<feature type="compositionally biased region" description="Polar residues" evidence="1">
    <location>
        <begin position="11"/>
        <end position="20"/>
    </location>
</feature>
<gene>
    <name evidence="2" type="ORF">Bpfe_030664</name>
</gene>
<keyword evidence="3" id="KW-1185">Reference proteome</keyword>
<evidence type="ECO:0000313" key="2">
    <source>
        <dbReference type="EMBL" id="KAK0039910.1"/>
    </source>
</evidence>
<evidence type="ECO:0000256" key="1">
    <source>
        <dbReference type="SAM" id="MobiDB-lite"/>
    </source>
</evidence>
<organism evidence="2 3">
    <name type="scientific">Biomphalaria pfeifferi</name>
    <name type="common">Bloodfluke planorb</name>
    <name type="synonym">Freshwater snail</name>
    <dbReference type="NCBI Taxonomy" id="112525"/>
    <lineage>
        <taxon>Eukaryota</taxon>
        <taxon>Metazoa</taxon>
        <taxon>Spiralia</taxon>
        <taxon>Lophotrochozoa</taxon>
        <taxon>Mollusca</taxon>
        <taxon>Gastropoda</taxon>
        <taxon>Heterobranchia</taxon>
        <taxon>Euthyneura</taxon>
        <taxon>Panpulmonata</taxon>
        <taxon>Hygrophila</taxon>
        <taxon>Lymnaeoidea</taxon>
        <taxon>Planorbidae</taxon>
        <taxon>Biomphalaria</taxon>
    </lineage>
</organism>
<comment type="caution">
    <text evidence="2">The sequence shown here is derived from an EMBL/GenBank/DDBJ whole genome shotgun (WGS) entry which is preliminary data.</text>
</comment>
<accession>A0AAD8APA9</accession>
<sequence>CKRVNRKQTEGDNMNSRNQTFAVFTSAVTTEAFQRSSRGREGSRRGASNQLDMPWCETCMKSSLHPEAIKEDKIKLACK</sequence>
<feature type="region of interest" description="Disordered" evidence="1">
    <location>
        <begin position="1"/>
        <end position="20"/>
    </location>
</feature>
<dbReference type="Proteomes" id="UP001233172">
    <property type="component" value="Unassembled WGS sequence"/>
</dbReference>
<evidence type="ECO:0000313" key="3">
    <source>
        <dbReference type="Proteomes" id="UP001233172"/>
    </source>
</evidence>
<dbReference type="EMBL" id="JASAOG010000383">
    <property type="protein sequence ID" value="KAK0039910.1"/>
    <property type="molecule type" value="Genomic_DNA"/>
</dbReference>
<proteinExistence type="predicted"/>